<evidence type="ECO:0000256" key="1">
    <source>
        <dbReference type="ARBA" id="ARBA00004141"/>
    </source>
</evidence>
<evidence type="ECO:0008006" key="9">
    <source>
        <dbReference type="Google" id="ProtNLM"/>
    </source>
</evidence>
<dbReference type="EMBL" id="SRRZ01000045">
    <property type="protein sequence ID" value="NQE35010.1"/>
    <property type="molecule type" value="Genomic_DNA"/>
</dbReference>
<protein>
    <recommendedName>
        <fullName evidence="9">Tic20 family protein</fullName>
    </recommendedName>
</protein>
<comment type="similarity">
    <text evidence="2">Belongs to the Tic20 family.</text>
</comment>
<proteinExistence type="inferred from homology"/>
<sequence>MTWRGSTTVPDRIFASLPYLLPLIDGLAFGRFLFTQFPVLQLLLIPLAPLMQIYSLPFASLIIFFALYLGVVRNENISHFIRFNAMQAILLDIVLMLCGLVLPIFSKGLQVAFVAETLYNMVFLGAFAAFIYAVVQSLLGRYAEIPPLSDAVYMQVR</sequence>
<keyword evidence="3 6" id="KW-0812">Transmembrane</keyword>
<dbReference type="PANTHER" id="PTHR33510">
    <property type="entry name" value="PROTEIN TIC 20-II, CHLOROPLASTIC"/>
    <property type="match status" value="1"/>
</dbReference>
<reference evidence="7 8" key="1">
    <citation type="journal article" date="2020" name="Sci. Rep.">
        <title>A novel cyanobacterial geosmin producer, revising GeoA distribution and dispersion patterns in Bacteria.</title>
        <authorList>
            <person name="Churro C."/>
            <person name="Semedo-Aguiar A.P."/>
            <person name="Silva A.D."/>
            <person name="Pereira-Leal J.B."/>
            <person name="Leite R.B."/>
        </authorList>
    </citation>
    <scope>NUCLEOTIDE SEQUENCE [LARGE SCALE GENOMIC DNA]</scope>
    <source>
        <strain evidence="7 8">IPMA8</strain>
    </source>
</reference>
<accession>A0ABX2CZI0</accession>
<evidence type="ECO:0000256" key="6">
    <source>
        <dbReference type="SAM" id="Phobius"/>
    </source>
</evidence>
<feature type="transmembrane region" description="Helical" evidence="6">
    <location>
        <begin position="83"/>
        <end position="105"/>
    </location>
</feature>
<dbReference type="InterPro" id="IPR005691">
    <property type="entry name" value="Tic20"/>
</dbReference>
<organism evidence="7 8">
    <name type="scientific">Microcoleus asticus IPMA8</name>
    <dbReference type="NCBI Taxonomy" id="2563858"/>
    <lineage>
        <taxon>Bacteria</taxon>
        <taxon>Bacillati</taxon>
        <taxon>Cyanobacteriota</taxon>
        <taxon>Cyanophyceae</taxon>
        <taxon>Oscillatoriophycideae</taxon>
        <taxon>Oscillatoriales</taxon>
        <taxon>Microcoleaceae</taxon>
        <taxon>Microcoleus</taxon>
        <taxon>Microcoleus asticus</taxon>
    </lineage>
</organism>
<name>A0ABX2CZI0_9CYAN</name>
<dbReference type="RefSeq" id="WP_172188061.1">
    <property type="nucleotide sequence ID" value="NZ_CAWPPK010000258.1"/>
</dbReference>
<feature type="transmembrane region" description="Helical" evidence="6">
    <location>
        <begin position="117"/>
        <end position="135"/>
    </location>
</feature>
<dbReference type="Pfam" id="PF16166">
    <property type="entry name" value="TIC20"/>
    <property type="match status" value="1"/>
</dbReference>
<gene>
    <name evidence="7" type="ORF">E5S67_02739</name>
</gene>
<evidence type="ECO:0000256" key="2">
    <source>
        <dbReference type="ARBA" id="ARBA00009596"/>
    </source>
</evidence>
<dbReference type="PANTHER" id="PTHR33510:SF5">
    <property type="entry name" value="PROTEIN TIC 20-II, CHLOROPLASTIC"/>
    <property type="match status" value="1"/>
</dbReference>
<evidence type="ECO:0000313" key="8">
    <source>
        <dbReference type="Proteomes" id="UP000702425"/>
    </source>
</evidence>
<evidence type="ECO:0000256" key="5">
    <source>
        <dbReference type="ARBA" id="ARBA00023136"/>
    </source>
</evidence>
<comment type="subcellular location">
    <subcellularLocation>
        <location evidence="1">Membrane</location>
        <topology evidence="1">Multi-pass membrane protein</topology>
    </subcellularLocation>
</comment>
<evidence type="ECO:0000256" key="4">
    <source>
        <dbReference type="ARBA" id="ARBA00022989"/>
    </source>
</evidence>
<feature type="transmembrane region" description="Helical" evidence="6">
    <location>
        <begin position="12"/>
        <end position="33"/>
    </location>
</feature>
<keyword evidence="5 6" id="KW-0472">Membrane</keyword>
<evidence type="ECO:0000313" key="7">
    <source>
        <dbReference type="EMBL" id="NQE35010.1"/>
    </source>
</evidence>
<feature type="transmembrane region" description="Helical" evidence="6">
    <location>
        <begin position="53"/>
        <end position="71"/>
    </location>
</feature>
<keyword evidence="4 6" id="KW-1133">Transmembrane helix</keyword>
<comment type="caution">
    <text evidence="7">The sequence shown here is derived from an EMBL/GenBank/DDBJ whole genome shotgun (WGS) entry which is preliminary data.</text>
</comment>
<dbReference type="Proteomes" id="UP000702425">
    <property type="component" value="Unassembled WGS sequence"/>
</dbReference>
<evidence type="ECO:0000256" key="3">
    <source>
        <dbReference type="ARBA" id="ARBA00022692"/>
    </source>
</evidence>
<keyword evidence="8" id="KW-1185">Reference proteome</keyword>